<dbReference type="AlphaFoldDB" id="A0A4U3LG78"/>
<dbReference type="InterPro" id="IPR013108">
    <property type="entry name" value="Amidohydro_3"/>
</dbReference>
<proteinExistence type="predicted"/>
<dbReference type="Gene3D" id="3.20.20.140">
    <property type="entry name" value="Metal-dependent hydrolases"/>
    <property type="match status" value="1"/>
</dbReference>
<dbReference type="InterPro" id="IPR032466">
    <property type="entry name" value="Metal_Hydrolase"/>
</dbReference>
<gene>
    <name evidence="2" type="ORF">FDA38_38500</name>
</gene>
<dbReference type="SUPFAM" id="SSF51338">
    <property type="entry name" value="Composite domain of metallo-dependent hydrolases"/>
    <property type="match status" value="1"/>
</dbReference>
<dbReference type="InterPro" id="IPR011059">
    <property type="entry name" value="Metal-dep_hydrolase_composite"/>
</dbReference>
<name>A0A4U3LG78_9ACTN</name>
<dbReference type="Gene3D" id="3.30.1490.130">
    <property type="entry name" value="D-aminoacylase. Domain 3"/>
    <property type="match status" value="1"/>
</dbReference>
<dbReference type="Pfam" id="PF07969">
    <property type="entry name" value="Amidohydro_3"/>
    <property type="match status" value="1"/>
</dbReference>
<dbReference type="PANTHER" id="PTHR11647:SF1">
    <property type="entry name" value="COLLAPSIN RESPONSE MEDIATOR PROTEIN"/>
    <property type="match status" value="1"/>
</dbReference>
<organism evidence="2 3">
    <name type="scientific">Kribbella jiaozuonensis</name>
    <dbReference type="NCBI Taxonomy" id="2575441"/>
    <lineage>
        <taxon>Bacteria</taxon>
        <taxon>Bacillati</taxon>
        <taxon>Actinomycetota</taxon>
        <taxon>Actinomycetes</taxon>
        <taxon>Propionibacteriales</taxon>
        <taxon>Kribbellaceae</taxon>
        <taxon>Kribbella</taxon>
    </lineage>
</organism>
<dbReference type="InterPro" id="IPR050378">
    <property type="entry name" value="Metallo-dep_Hydrolases_sf"/>
</dbReference>
<dbReference type="Gene3D" id="2.30.40.10">
    <property type="entry name" value="Urease, subunit C, domain 1"/>
    <property type="match status" value="1"/>
</dbReference>
<dbReference type="SUPFAM" id="SSF51556">
    <property type="entry name" value="Metallo-dependent hydrolases"/>
    <property type="match status" value="1"/>
</dbReference>
<dbReference type="Proteomes" id="UP000305836">
    <property type="component" value="Unassembled WGS sequence"/>
</dbReference>
<dbReference type="InterPro" id="IPR023100">
    <property type="entry name" value="D-aminoacylase_insert_dom_sf"/>
</dbReference>
<dbReference type="EMBL" id="SZPZ01000007">
    <property type="protein sequence ID" value="TKK73216.1"/>
    <property type="molecule type" value="Genomic_DNA"/>
</dbReference>
<comment type="caution">
    <text evidence="2">The sequence shown here is derived from an EMBL/GenBank/DDBJ whole genome shotgun (WGS) entry which is preliminary data.</text>
</comment>
<dbReference type="GO" id="GO:0016812">
    <property type="term" value="F:hydrolase activity, acting on carbon-nitrogen (but not peptide) bonds, in cyclic amides"/>
    <property type="evidence" value="ECO:0007669"/>
    <property type="project" value="TreeGrafter"/>
</dbReference>
<dbReference type="CDD" id="cd01297">
    <property type="entry name" value="D-aminoacylase"/>
    <property type="match status" value="1"/>
</dbReference>
<sequence length="512" mass="53753">MRVAITGGLIADGTGAEPTPGTVLVEDDRITAVLPPDAVPSGAEGIDATGNIVAPGFIDLHSHADFSLRTSPAAESQLAQGVTTLVAGNCGWSPYPITDLATLQAGTAFLGAKHDWSWNDLAGFAATLEPAVNLALQVGHCTLRIAVMGNARRAPSTDELRQMQDLLRAAADQGAVGFSTGLIYAPGAYASPEEVAALVATAAECDLLYSTHIRNEGAGLLAALDEAMSAARAGGARLDISHLKAVGKANHGLVSEALELLDQTDLDVGWDAFPYTATSTTLTTRLPTWALADGALLERLADPTERKRIAEALRSDKLLSPDSVVIASLPPGRYEDSRGLSLTEIARRDGVDAAEIVLRILENHQAAVSVVNHAISEDDVITVLQHPRTAIASDGWIMDATGPGHPHPRNFGTFPRVLGHYARDLSIFSIAEAVRRMTSLPASRLGLDDRGTIKPGAIADLVVLNPTTIADKSTYDDPWQLSVGVEHVLVAGQPALSNSKPTGHRPGRVITS</sequence>
<keyword evidence="3" id="KW-1185">Reference proteome</keyword>
<dbReference type="GO" id="GO:0005829">
    <property type="term" value="C:cytosol"/>
    <property type="evidence" value="ECO:0007669"/>
    <property type="project" value="TreeGrafter"/>
</dbReference>
<dbReference type="PANTHER" id="PTHR11647">
    <property type="entry name" value="HYDRANTOINASE/DIHYDROPYRIMIDINASE FAMILY MEMBER"/>
    <property type="match status" value="1"/>
</dbReference>
<evidence type="ECO:0000313" key="3">
    <source>
        <dbReference type="Proteomes" id="UP000305836"/>
    </source>
</evidence>
<protein>
    <submittedName>
        <fullName evidence="2">D-aminoacylase</fullName>
    </submittedName>
</protein>
<dbReference type="GO" id="GO:0016811">
    <property type="term" value="F:hydrolase activity, acting on carbon-nitrogen (but not peptide) bonds, in linear amides"/>
    <property type="evidence" value="ECO:0007669"/>
    <property type="project" value="InterPro"/>
</dbReference>
<dbReference type="RefSeq" id="WP_137259145.1">
    <property type="nucleotide sequence ID" value="NZ_JBHSPQ010000008.1"/>
</dbReference>
<reference evidence="2 3" key="1">
    <citation type="submission" date="2019-04" db="EMBL/GenBank/DDBJ databases">
        <title>Kribbella sp. NEAU-THZ 27 nov., a novel actinomycete isolated from soil.</title>
        <authorList>
            <person name="Duan L."/>
        </authorList>
    </citation>
    <scope>NUCLEOTIDE SEQUENCE [LARGE SCALE GENOMIC DNA]</scope>
    <source>
        <strain evidence="3">NEAU-THZ27</strain>
    </source>
</reference>
<feature type="domain" description="Amidohydrolase 3" evidence="1">
    <location>
        <begin position="45"/>
        <end position="494"/>
    </location>
</feature>
<evidence type="ECO:0000313" key="2">
    <source>
        <dbReference type="EMBL" id="TKK73216.1"/>
    </source>
</evidence>
<dbReference type="OrthoDB" id="9766983at2"/>
<accession>A0A4U3LG78</accession>
<evidence type="ECO:0000259" key="1">
    <source>
        <dbReference type="Pfam" id="PF07969"/>
    </source>
</evidence>